<dbReference type="InterPro" id="IPR032710">
    <property type="entry name" value="NTF2-like_dom_sf"/>
</dbReference>
<dbReference type="SUPFAM" id="SSF54427">
    <property type="entry name" value="NTF2-like"/>
    <property type="match status" value="1"/>
</dbReference>
<evidence type="ECO:0000256" key="7">
    <source>
        <dbReference type="ARBA" id="ARBA00022816"/>
    </source>
</evidence>
<dbReference type="GO" id="GO:0003723">
    <property type="term" value="F:RNA binding"/>
    <property type="evidence" value="ECO:0007669"/>
    <property type="project" value="TreeGrafter"/>
</dbReference>
<dbReference type="GO" id="GO:0042272">
    <property type="term" value="C:nuclear RNA export factor complex"/>
    <property type="evidence" value="ECO:0007669"/>
    <property type="project" value="UniProtKB-ARBA"/>
</dbReference>
<keyword evidence="5" id="KW-0433">Leucine-rich repeat</keyword>
<protein>
    <recommendedName>
        <fullName evidence="10">mRNA export factor MEX67</fullName>
    </recommendedName>
</protein>
<keyword evidence="4" id="KW-0963">Cytoplasm</keyword>
<keyword evidence="7" id="KW-0509">mRNA transport</keyword>
<dbReference type="InterPro" id="IPR001611">
    <property type="entry name" value="Leu-rich_rpt"/>
</dbReference>
<organism evidence="14 15">
    <name type="scientific">Viridothelium virens</name>
    <name type="common">Speckled blister lichen</name>
    <name type="synonym">Trypethelium virens</name>
    <dbReference type="NCBI Taxonomy" id="1048519"/>
    <lineage>
        <taxon>Eukaryota</taxon>
        <taxon>Fungi</taxon>
        <taxon>Dikarya</taxon>
        <taxon>Ascomycota</taxon>
        <taxon>Pezizomycotina</taxon>
        <taxon>Dothideomycetes</taxon>
        <taxon>Dothideomycetes incertae sedis</taxon>
        <taxon>Trypetheliales</taxon>
        <taxon>Trypetheliaceae</taxon>
        <taxon>Viridothelium</taxon>
    </lineage>
</organism>
<evidence type="ECO:0000256" key="1">
    <source>
        <dbReference type="ARBA" id="ARBA00004123"/>
    </source>
</evidence>
<dbReference type="InterPro" id="IPR032675">
    <property type="entry name" value="LRR_dom_sf"/>
</dbReference>
<dbReference type="InterPro" id="IPR002075">
    <property type="entry name" value="NTF2_dom"/>
</dbReference>
<dbReference type="Gene3D" id="1.10.8.10">
    <property type="entry name" value="DNA helicase RuvA subunit, C-terminal domain"/>
    <property type="match status" value="1"/>
</dbReference>
<dbReference type="InterPro" id="IPR030217">
    <property type="entry name" value="NXF_fam"/>
</dbReference>
<dbReference type="PANTHER" id="PTHR10662">
    <property type="entry name" value="NUCLEAR RNA EXPORT FACTOR"/>
    <property type="match status" value="1"/>
</dbReference>
<sequence>MPVTTATRRHQGNRGGIAKRTRDMRTDRDGDMLMGTAPRGRPQAARGGRGALQPTRPPPAPGMSDSRRGGHNSSFKKEQLLSALRQGSIRAGGTERNGPAQSGNIKITGWTKSEAYASSDGGLGALISWLERRVNISIKKRNAPRKTAPPRTFKLAPNKYHVEGDALIISAMGSDVGDLLHLNNFEFSGVKIKVEEIPKESEQDSSAGNQTRQMLKDFLHRRYDPSAKLLNLSAIGQDQEILNTGMFATASTQSKFIPALMKVCDGIFKSAEEKKDTVQSITLANNALDSLVAVKEVAPTFPDLLNLDLSNNQFPSLDSLSGWKTKFKHLDQLIVSGNPLEQNNADYAADLAGWFPTLRVLNGIQIRTEEQIAKKQKAIIPIFGANFKDISGIGESFIKTFFPAFDSDRNGLVRHCYDPQSTFSLAVNPGAPRDPAQQGFKQLQTWDRYIKQSRNLKKITHLNPRMNRLLTGSDDITKFWQSLPLTRHPNLESETEKWLIECQSVPSIPDPSGNSPQGVDGLIITVHGEYEELDGPAGQARIKRSFDRSFILGPGGLNGIRVVSDMLTVRSYGGCAAFTPTDTNTGTNQPVTETTMEAPQQALPTLTNEQTQMLTELARQTGMNIQYSKECLEQSQWNFQAALETFAAVQPNLGPEAFAQ</sequence>
<dbReference type="AlphaFoldDB" id="A0A6A6HC20"/>
<evidence type="ECO:0000256" key="2">
    <source>
        <dbReference type="ARBA" id="ARBA00009285"/>
    </source>
</evidence>
<dbReference type="InterPro" id="IPR005637">
    <property type="entry name" value="TAP_C_dom"/>
</dbReference>
<feature type="domain" description="TAP-C" evidence="13">
    <location>
        <begin position="608"/>
        <end position="660"/>
    </location>
</feature>
<dbReference type="FunFam" id="3.10.450.50:FF:000013">
    <property type="entry name" value="mRNA export factor mex67"/>
    <property type="match status" value="1"/>
</dbReference>
<dbReference type="FunFam" id="1.10.8.10:FF:000018">
    <property type="entry name" value="Nuclear RNA export factor 1"/>
    <property type="match status" value="1"/>
</dbReference>
<evidence type="ECO:0000313" key="15">
    <source>
        <dbReference type="Proteomes" id="UP000800092"/>
    </source>
</evidence>
<dbReference type="InterPro" id="IPR018222">
    <property type="entry name" value="Nuclear_transport_factor_2_euk"/>
</dbReference>
<evidence type="ECO:0000313" key="14">
    <source>
        <dbReference type="EMBL" id="KAF2235023.1"/>
    </source>
</evidence>
<evidence type="ECO:0000256" key="6">
    <source>
        <dbReference type="ARBA" id="ARBA00022737"/>
    </source>
</evidence>
<comment type="subcellular location">
    <subcellularLocation>
        <location evidence="1">Nucleus</location>
    </subcellularLocation>
</comment>
<reference evidence="14" key="1">
    <citation type="journal article" date="2020" name="Stud. Mycol.">
        <title>101 Dothideomycetes genomes: a test case for predicting lifestyles and emergence of pathogens.</title>
        <authorList>
            <person name="Haridas S."/>
            <person name="Albert R."/>
            <person name="Binder M."/>
            <person name="Bloem J."/>
            <person name="Labutti K."/>
            <person name="Salamov A."/>
            <person name="Andreopoulos B."/>
            <person name="Baker S."/>
            <person name="Barry K."/>
            <person name="Bills G."/>
            <person name="Bluhm B."/>
            <person name="Cannon C."/>
            <person name="Castanera R."/>
            <person name="Culley D."/>
            <person name="Daum C."/>
            <person name="Ezra D."/>
            <person name="Gonzalez J."/>
            <person name="Henrissat B."/>
            <person name="Kuo A."/>
            <person name="Liang C."/>
            <person name="Lipzen A."/>
            <person name="Lutzoni F."/>
            <person name="Magnuson J."/>
            <person name="Mondo S."/>
            <person name="Nolan M."/>
            <person name="Ohm R."/>
            <person name="Pangilinan J."/>
            <person name="Park H.-J."/>
            <person name="Ramirez L."/>
            <person name="Alfaro M."/>
            <person name="Sun H."/>
            <person name="Tritt A."/>
            <person name="Yoshinaga Y."/>
            <person name="Zwiers L.-H."/>
            <person name="Turgeon B."/>
            <person name="Goodwin S."/>
            <person name="Spatafora J."/>
            <person name="Crous P."/>
            <person name="Grigoriev I."/>
        </authorList>
    </citation>
    <scope>NUCLEOTIDE SEQUENCE</scope>
    <source>
        <strain evidence="14">Tuck. ex Michener</strain>
    </source>
</reference>
<dbReference type="Proteomes" id="UP000800092">
    <property type="component" value="Unassembled WGS sequence"/>
</dbReference>
<feature type="compositionally biased region" description="Low complexity" evidence="11">
    <location>
        <begin position="37"/>
        <end position="46"/>
    </location>
</feature>
<dbReference type="GO" id="GO:0016973">
    <property type="term" value="P:poly(A)+ mRNA export from nucleus"/>
    <property type="evidence" value="ECO:0007669"/>
    <property type="project" value="TreeGrafter"/>
</dbReference>
<dbReference type="PANTHER" id="PTHR10662:SF22">
    <property type="entry name" value="NUCLEAR RNA EXPORT FACTOR 1"/>
    <property type="match status" value="1"/>
</dbReference>
<feature type="domain" description="NTF2" evidence="12">
    <location>
        <begin position="393"/>
        <end position="569"/>
    </location>
</feature>
<evidence type="ECO:0000256" key="10">
    <source>
        <dbReference type="ARBA" id="ARBA00069694"/>
    </source>
</evidence>
<evidence type="ECO:0000256" key="4">
    <source>
        <dbReference type="ARBA" id="ARBA00022490"/>
    </source>
</evidence>
<evidence type="ECO:0000259" key="12">
    <source>
        <dbReference type="PROSITE" id="PS50177"/>
    </source>
</evidence>
<keyword evidence="8" id="KW-0539">Nucleus</keyword>
<dbReference type="Pfam" id="PF22602">
    <property type="entry name" value="NXF_NTF2"/>
    <property type="match status" value="1"/>
</dbReference>
<dbReference type="Gene3D" id="3.80.10.10">
    <property type="entry name" value="Ribonuclease Inhibitor"/>
    <property type="match status" value="1"/>
</dbReference>
<comment type="function">
    <text evidence="9">Involved in the export of mRNA from the nucleus to the cytoplasm.</text>
</comment>
<dbReference type="PROSITE" id="PS51281">
    <property type="entry name" value="TAP_C"/>
    <property type="match status" value="1"/>
</dbReference>
<keyword evidence="3" id="KW-0813">Transport</keyword>
<dbReference type="PROSITE" id="PS50177">
    <property type="entry name" value="NTF2_DOMAIN"/>
    <property type="match status" value="1"/>
</dbReference>
<dbReference type="InterPro" id="IPR009060">
    <property type="entry name" value="UBA-like_sf"/>
</dbReference>
<dbReference type="Pfam" id="PF24048">
    <property type="entry name" value="LRR_NXF1-5"/>
    <property type="match status" value="1"/>
</dbReference>
<keyword evidence="15" id="KW-1185">Reference proteome</keyword>
<dbReference type="Gene3D" id="3.10.450.50">
    <property type="match status" value="1"/>
</dbReference>
<proteinExistence type="inferred from homology"/>
<keyword evidence="6" id="KW-0677">Repeat</keyword>
<evidence type="ECO:0000256" key="5">
    <source>
        <dbReference type="ARBA" id="ARBA00022614"/>
    </source>
</evidence>
<dbReference type="FunFam" id="3.80.10.10:FF:000296">
    <property type="entry name" value="mRNA export factor MEX67"/>
    <property type="match status" value="1"/>
</dbReference>
<accession>A0A6A6HC20</accession>
<evidence type="ECO:0000256" key="11">
    <source>
        <dbReference type="SAM" id="MobiDB-lite"/>
    </source>
</evidence>
<name>A0A6A6HC20_VIRVR</name>
<dbReference type="InterPro" id="IPR057125">
    <property type="entry name" value="NXF1/2/3/5-like_LRR"/>
</dbReference>
<evidence type="ECO:0000256" key="3">
    <source>
        <dbReference type="ARBA" id="ARBA00022448"/>
    </source>
</evidence>
<dbReference type="SMART" id="SM00804">
    <property type="entry name" value="TAP_C"/>
    <property type="match status" value="1"/>
</dbReference>
<dbReference type="OrthoDB" id="25872at2759"/>
<dbReference type="CDD" id="cd14342">
    <property type="entry name" value="UBA_TAP-C"/>
    <property type="match status" value="1"/>
</dbReference>
<dbReference type="PROSITE" id="PS51450">
    <property type="entry name" value="LRR"/>
    <property type="match status" value="1"/>
</dbReference>
<evidence type="ECO:0000256" key="9">
    <source>
        <dbReference type="ARBA" id="ARBA00055253"/>
    </source>
</evidence>
<feature type="region of interest" description="Disordered" evidence="11">
    <location>
        <begin position="1"/>
        <end position="73"/>
    </location>
</feature>
<gene>
    <name evidence="14" type="ORF">EV356DRAFT_500952</name>
</gene>
<dbReference type="EMBL" id="ML991794">
    <property type="protein sequence ID" value="KAF2235023.1"/>
    <property type="molecule type" value="Genomic_DNA"/>
</dbReference>
<feature type="compositionally biased region" description="Basic and acidic residues" evidence="11">
    <location>
        <begin position="20"/>
        <end position="31"/>
    </location>
</feature>
<dbReference type="Pfam" id="PF03943">
    <property type="entry name" value="TAP_C"/>
    <property type="match status" value="1"/>
</dbReference>
<dbReference type="SUPFAM" id="SSF52058">
    <property type="entry name" value="L domain-like"/>
    <property type="match status" value="1"/>
</dbReference>
<dbReference type="SUPFAM" id="SSF46934">
    <property type="entry name" value="UBA-like"/>
    <property type="match status" value="1"/>
</dbReference>
<evidence type="ECO:0000259" key="13">
    <source>
        <dbReference type="PROSITE" id="PS51281"/>
    </source>
</evidence>
<evidence type="ECO:0000256" key="8">
    <source>
        <dbReference type="ARBA" id="ARBA00023242"/>
    </source>
</evidence>
<comment type="similarity">
    <text evidence="2">Belongs to the NXF family.</text>
</comment>